<dbReference type="PANTHER" id="PTHR33112:SF16">
    <property type="entry name" value="HETEROKARYON INCOMPATIBILITY DOMAIN-CONTAINING PROTEIN"/>
    <property type="match status" value="1"/>
</dbReference>
<dbReference type="Pfam" id="PF06985">
    <property type="entry name" value="HET"/>
    <property type="match status" value="1"/>
</dbReference>
<dbReference type="PANTHER" id="PTHR33112">
    <property type="entry name" value="DOMAIN PROTEIN, PUTATIVE-RELATED"/>
    <property type="match status" value="1"/>
</dbReference>
<proteinExistence type="predicted"/>
<dbReference type="InterPro" id="IPR010730">
    <property type="entry name" value="HET"/>
</dbReference>
<dbReference type="EMBL" id="KZ613962">
    <property type="protein sequence ID" value="PMD31471.1"/>
    <property type="molecule type" value="Genomic_DNA"/>
</dbReference>
<keyword evidence="3" id="KW-1185">Reference proteome</keyword>
<dbReference type="Proteomes" id="UP000235786">
    <property type="component" value="Unassembled WGS sequence"/>
</dbReference>
<dbReference type="AlphaFoldDB" id="A0A2J6QZ10"/>
<name>A0A2J6QZ10_HYAVF</name>
<gene>
    <name evidence="2" type="ORF">L207DRAFT_591431</name>
</gene>
<feature type="domain" description="Heterokaryon incompatibility" evidence="1">
    <location>
        <begin position="364"/>
        <end position="521"/>
    </location>
</feature>
<dbReference type="OrthoDB" id="47007at2759"/>
<protein>
    <submittedName>
        <fullName evidence="2">HET-domain-containing protein</fullName>
    </submittedName>
</protein>
<evidence type="ECO:0000259" key="1">
    <source>
        <dbReference type="Pfam" id="PF06985"/>
    </source>
</evidence>
<sequence>MLCTFCKKINPHCQLPGKDRKKQHACLVRHHANFDDLINSANQGCELCELFRPYVEYAQFKKKLSTVELVASACGSDDGYSDCTEQSQDDLFDEDGYGEYRAVRASKYAGYFDYRHHWFWFDELSDGSVNSEARSRRIRMILEKEEEEDKFSGAAMIEQRPTVHNSEIMQWLFHQDGKPVGSEQVWIQGWFFTGEGWPCPTGDFAMMGQGERSTVFSLSVGSVNPFLLCQNRSFCVDNQPVKSTVALAYQIPGLWQQRYNSARISTKWSSTARNMQPAFEFYHRREDLRDTAPLATARDVVENPSSNSCFEIARGWLSFCVSKHGRCRPSKGIPPPTRLIDVGLSSSGKARLRRTKSEATDLEYATLSHCWGADSSKISMLRKCNITSMLSEIDESELSTNFQDAMKITRALGIRYLWIDALCIIQDSPNDWAHESEKMASYYKGGHVMISAFASPNANHGILRPRAVDHDSVKVPIDGINLFMRPILEDATCVLKTETDSDTRSTISVHPLNDRAWTLQERLFAPRIIHYTSQQMIWQCKCCMASEDNQYDTSLRYPSLVNDILNTGNERLDWEGNLTSRSHIASTGWYQLVRSYTSRNITLCLIFFLYLAGLWDCNTNPDTFIRNLLWLVADDPVFKEKSATLALNGSPSWSWASVHAEIDFRDGDPSKLVRNPEINPTIYLKDTTLATSNPFGQVKEGFIQLVGYVHSYTGPETFPKMRERNQVKNTPKPMDSDKKLEIYKEVCVNDEYCYTARGSEAISGNGNDDFAEEEINDPWAEVIFSAHFLDRFVLDIPDLEYDWSSTKHLILFMGLWDDGDQWCLLLRSADNGGNYFTRVGIAQVVEPYLFDINEKEGWSEKNLFLV</sequence>
<evidence type="ECO:0000313" key="2">
    <source>
        <dbReference type="EMBL" id="PMD31471.1"/>
    </source>
</evidence>
<reference evidence="2 3" key="1">
    <citation type="submission" date="2016-04" db="EMBL/GenBank/DDBJ databases">
        <title>A degradative enzymes factory behind the ericoid mycorrhizal symbiosis.</title>
        <authorList>
            <consortium name="DOE Joint Genome Institute"/>
            <person name="Martino E."/>
            <person name="Morin E."/>
            <person name="Grelet G."/>
            <person name="Kuo A."/>
            <person name="Kohler A."/>
            <person name="Daghino S."/>
            <person name="Barry K."/>
            <person name="Choi C."/>
            <person name="Cichocki N."/>
            <person name="Clum A."/>
            <person name="Copeland A."/>
            <person name="Hainaut M."/>
            <person name="Haridas S."/>
            <person name="Labutti K."/>
            <person name="Lindquist E."/>
            <person name="Lipzen A."/>
            <person name="Khouja H.-R."/>
            <person name="Murat C."/>
            <person name="Ohm R."/>
            <person name="Olson A."/>
            <person name="Spatafora J."/>
            <person name="Veneault-Fourrey C."/>
            <person name="Henrissat B."/>
            <person name="Grigoriev I."/>
            <person name="Martin F."/>
            <person name="Perotto S."/>
        </authorList>
    </citation>
    <scope>NUCLEOTIDE SEQUENCE [LARGE SCALE GENOMIC DNA]</scope>
    <source>
        <strain evidence="2 3">F</strain>
    </source>
</reference>
<evidence type="ECO:0000313" key="3">
    <source>
        <dbReference type="Proteomes" id="UP000235786"/>
    </source>
</evidence>
<accession>A0A2J6QZ10</accession>
<organism evidence="2 3">
    <name type="scientific">Hyaloscypha variabilis (strain UAMH 11265 / GT02V1 / F)</name>
    <name type="common">Meliniomyces variabilis</name>
    <dbReference type="NCBI Taxonomy" id="1149755"/>
    <lineage>
        <taxon>Eukaryota</taxon>
        <taxon>Fungi</taxon>
        <taxon>Dikarya</taxon>
        <taxon>Ascomycota</taxon>
        <taxon>Pezizomycotina</taxon>
        <taxon>Leotiomycetes</taxon>
        <taxon>Helotiales</taxon>
        <taxon>Hyaloscyphaceae</taxon>
        <taxon>Hyaloscypha</taxon>
        <taxon>Hyaloscypha variabilis</taxon>
    </lineage>
</organism>